<dbReference type="RefSeq" id="WP_344545456.1">
    <property type="nucleotide sequence ID" value="NZ_BAAATD010000008.1"/>
</dbReference>
<feature type="transmembrane region" description="Helical" evidence="2">
    <location>
        <begin position="236"/>
        <end position="259"/>
    </location>
</feature>
<feature type="compositionally biased region" description="Polar residues" evidence="1">
    <location>
        <begin position="383"/>
        <end position="426"/>
    </location>
</feature>
<accession>A0ABN3Q621</accession>
<feature type="transmembrane region" description="Helical" evidence="2">
    <location>
        <begin position="179"/>
        <end position="199"/>
    </location>
</feature>
<keyword evidence="2" id="KW-1133">Transmembrane helix</keyword>
<feature type="compositionally biased region" description="Polar residues" evidence="1">
    <location>
        <begin position="356"/>
        <end position="365"/>
    </location>
</feature>
<keyword evidence="2" id="KW-0812">Transmembrane</keyword>
<feature type="transmembrane region" description="Helical" evidence="2">
    <location>
        <begin position="94"/>
        <end position="112"/>
    </location>
</feature>
<keyword evidence="2" id="KW-0472">Membrane</keyword>
<name>A0ABN3Q621_9ACTN</name>
<feature type="region of interest" description="Disordered" evidence="1">
    <location>
        <begin position="349"/>
        <end position="476"/>
    </location>
</feature>
<feature type="transmembrane region" description="Helical" evidence="2">
    <location>
        <begin position="266"/>
        <end position="288"/>
    </location>
</feature>
<comment type="caution">
    <text evidence="3">The sequence shown here is derived from an EMBL/GenBank/DDBJ whole genome shotgun (WGS) entry which is preliminary data.</text>
</comment>
<protein>
    <recommendedName>
        <fullName evidence="5">Type IV secretion system protein</fullName>
    </recommendedName>
</protein>
<proteinExistence type="predicted"/>
<evidence type="ECO:0000256" key="2">
    <source>
        <dbReference type="SAM" id="Phobius"/>
    </source>
</evidence>
<evidence type="ECO:0000313" key="4">
    <source>
        <dbReference type="Proteomes" id="UP001501509"/>
    </source>
</evidence>
<evidence type="ECO:0000313" key="3">
    <source>
        <dbReference type="EMBL" id="GAA2614071.1"/>
    </source>
</evidence>
<feature type="transmembrane region" description="Helical" evidence="2">
    <location>
        <begin position="119"/>
        <end position="139"/>
    </location>
</feature>
<sequence length="476" mass="49149">MSTTPFRPTPCSAVLDPQCVQPIDSDDDGGNPFKPPLPDLGEIGGNVLDDIAKAFRDAVGWLISNTSSWWVQVSAPNLEQEPAIGLLQSLTQPLTIAVAMMALFVAAAKMALTHKANPLIDVGRGLTVLAVVTTIGAVLPNKLLQWGSEWTTWVLSASSQGDFATRMAKIVAFPSGTPAVMVILLCLVALVIGLIQAFLMLFRGAALIILAGVLPLAAAGLITPATQPWFKKVTGWGLALIFYQPAAGAVYATAFILIGDGQSMHAVLMGFTMMLISLIAFPVLLKFFNWTTSAAESSNAGGILGTVLNGAMTLGALRSYTAYSGSRDTQNGSAGEHAKFLRQQLGEQNPEHQNPHHQGNENPTGADSRLDSTGMGQDGDAPTRTTVRQPSTTEQSQDPTAPTGSGAQPHGSHSTGQQSGQASTADGSEPVGPAGLGAWDQGRRASTDSIRWMGEPTGSGNAGGPTGAGGGGGGGA</sequence>
<feature type="compositionally biased region" description="Gly residues" evidence="1">
    <location>
        <begin position="460"/>
        <end position="476"/>
    </location>
</feature>
<evidence type="ECO:0000256" key="1">
    <source>
        <dbReference type="SAM" id="MobiDB-lite"/>
    </source>
</evidence>
<dbReference type="Proteomes" id="UP001501509">
    <property type="component" value="Unassembled WGS sequence"/>
</dbReference>
<feature type="transmembrane region" description="Helical" evidence="2">
    <location>
        <begin position="206"/>
        <end position="230"/>
    </location>
</feature>
<dbReference type="EMBL" id="BAAATD010000008">
    <property type="protein sequence ID" value="GAA2614071.1"/>
    <property type="molecule type" value="Genomic_DNA"/>
</dbReference>
<feature type="transmembrane region" description="Helical" evidence="2">
    <location>
        <begin position="300"/>
        <end position="317"/>
    </location>
</feature>
<reference evidence="3 4" key="1">
    <citation type="journal article" date="2019" name="Int. J. Syst. Evol. Microbiol.">
        <title>The Global Catalogue of Microorganisms (GCM) 10K type strain sequencing project: providing services to taxonomists for standard genome sequencing and annotation.</title>
        <authorList>
            <consortium name="The Broad Institute Genomics Platform"/>
            <consortium name="The Broad Institute Genome Sequencing Center for Infectious Disease"/>
            <person name="Wu L."/>
            <person name="Ma J."/>
        </authorList>
    </citation>
    <scope>NUCLEOTIDE SEQUENCE [LARGE SCALE GENOMIC DNA]</scope>
    <source>
        <strain evidence="3 4">JCM 6833</strain>
    </source>
</reference>
<organism evidence="3 4">
    <name type="scientific">Actinomadura fulvescens</name>
    <dbReference type="NCBI Taxonomy" id="46160"/>
    <lineage>
        <taxon>Bacteria</taxon>
        <taxon>Bacillati</taxon>
        <taxon>Actinomycetota</taxon>
        <taxon>Actinomycetes</taxon>
        <taxon>Streptosporangiales</taxon>
        <taxon>Thermomonosporaceae</taxon>
        <taxon>Actinomadura</taxon>
    </lineage>
</organism>
<evidence type="ECO:0008006" key="5">
    <source>
        <dbReference type="Google" id="ProtNLM"/>
    </source>
</evidence>
<gene>
    <name evidence="3" type="ORF">GCM10010411_56220</name>
</gene>
<keyword evidence="4" id="KW-1185">Reference proteome</keyword>